<dbReference type="SUPFAM" id="SSF54791">
    <property type="entry name" value="Eukaryotic type KH-domain (KH-domain type I)"/>
    <property type="match status" value="1"/>
</dbReference>
<keyword evidence="1" id="KW-0694">RNA-binding</keyword>
<gene>
    <name evidence="4" type="ORF">PGLA1383_LOCUS31136</name>
    <name evidence="5" type="ORF">PGLA2088_LOCUS23758</name>
</gene>
<dbReference type="PANTHER" id="PTHR15744:SF0">
    <property type="entry name" value="KH HOMOLOGY DOMAIN-CONTAINING PROTEIN 4"/>
    <property type="match status" value="1"/>
</dbReference>
<organism evidence="4 6">
    <name type="scientific">Polarella glacialis</name>
    <name type="common">Dinoflagellate</name>
    <dbReference type="NCBI Taxonomy" id="89957"/>
    <lineage>
        <taxon>Eukaryota</taxon>
        <taxon>Sar</taxon>
        <taxon>Alveolata</taxon>
        <taxon>Dinophyceae</taxon>
        <taxon>Suessiales</taxon>
        <taxon>Suessiaceae</taxon>
        <taxon>Polarella</taxon>
    </lineage>
</organism>
<dbReference type="EMBL" id="CAJNNW010026259">
    <property type="protein sequence ID" value="CAE8684025.1"/>
    <property type="molecule type" value="Genomic_DNA"/>
</dbReference>
<protein>
    <recommendedName>
        <fullName evidence="3">K Homology domain-containing protein</fullName>
    </recommendedName>
</protein>
<name>A0A813FLN8_POLGL</name>
<evidence type="ECO:0000313" key="5">
    <source>
        <dbReference type="EMBL" id="CAE8684025.1"/>
    </source>
</evidence>
<dbReference type="GO" id="GO:0003723">
    <property type="term" value="F:RNA binding"/>
    <property type="evidence" value="ECO:0007669"/>
    <property type="project" value="UniProtKB-UniRule"/>
</dbReference>
<dbReference type="PROSITE" id="PS50084">
    <property type="entry name" value="KH_TYPE_1"/>
    <property type="match status" value="1"/>
</dbReference>
<dbReference type="Proteomes" id="UP000626109">
    <property type="component" value="Unassembled WGS sequence"/>
</dbReference>
<keyword evidence="6" id="KW-1185">Reference proteome</keyword>
<feature type="domain" description="K Homology" evidence="3">
    <location>
        <begin position="639"/>
        <end position="723"/>
    </location>
</feature>
<evidence type="ECO:0000259" key="3">
    <source>
        <dbReference type="SMART" id="SM00322"/>
    </source>
</evidence>
<dbReference type="InterPro" id="IPR036612">
    <property type="entry name" value="KH_dom_type_1_sf"/>
</dbReference>
<feature type="region of interest" description="Disordered" evidence="2">
    <location>
        <begin position="273"/>
        <end position="303"/>
    </location>
</feature>
<evidence type="ECO:0000313" key="4">
    <source>
        <dbReference type="EMBL" id="CAE8613369.1"/>
    </source>
</evidence>
<dbReference type="PANTHER" id="PTHR15744">
    <property type="entry name" value="BLOM7"/>
    <property type="match status" value="1"/>
</dbReference>
<dbReference type="InterPro" id="IPR004087">
    <property type="entry name" value="KH_dom"/>
</dbReference>
<dbReference type="EMBL" id="CAJNNV010025246">
    <property type="protein sequence ID" value="CAE8613369.1"/>
    <property type="molecule type" value="Genomic_DNA"/>
</dbReference>
<comment type="caution">
    <text evidence="4">The sequence shown here is derived from an EMBL/GenBank/DDBJ whole genome shotgun (WGS) entry which is preliminary data.</text>
</comment>
<dbReference type="GO" id="GO:0005634">
    <property type="term" value="C:nucleus"/>
    <property type="evidence" value="ECO:0007669"/>
    <property type="project" value="InterPro"/>
</dbReference>
<accession>A0A813FLN8</accession>
<evidence type="ECO:0000256" key="1">
    <source>
        <dbReference type="PROSITE-ProRule" id="PRU00117"/>
    </source>
</evidence>
<evidence type="ECO:0000256" key="2">
    <source>
        <dbReference type="SAM" id="MobiDB-lite"/>
    </source>
</evidence>
<dbReference type="Gene3D" id="3.30.1370.10">
    <property type="entry name" value="K Homology domain, type 1"/>
    <property type="match status" value="1"/>
</dbReference>
<dbReference type="InterPro" id="IPR055256">
    <property type="entry name" value="KH_1_KHDC4/BBP-like"/>
</dbReference>
<dbReference type="Pfam" id="PF22675">
    <property type="entry name" value="KH-I_KHDC4-BBP"/>
    <property type="match status" value="1"/>
</dbReference>
<sequence>MPAIPNLQPRQQPPVLLGKLGHRAELAGGHKYTVRNTFIEAAEEDPLTAPTPVNHRRRNTCPGPEHHVEDMSLCSASAVPSTADDSTSGSPYELREDQHRVREACFFPAEGIPSPGGPGLKHQSGQLRANRLHVKNTFIHAPADFSPVAAHRRYRTCSAEYDEDGTDGEDGDEVAGLRWSGGGGQLQLSGDTSPGRRAGRMAYATEDLQEQLAEGHASFSFMTAGPCPAADDASPAHRGRSRSLIATEDLQDTMAARGQFFLDAVAVQPQARTQASPGLVQPPPLRSPGGQPQLSGDASPGRRTGRIAYATEDLQDHQFFLDAVAASKAMQTQARTQTSPGLVQPLPLRSLNSQPQAHVVPAPWMPAPAAGPAAAAAMPTYQSRPQPVCPPGYITIEAAAAAVAAAAPQPVCPPGYVTIEAAAAAVAAAAWPAQLASPYGWPMPPLLPVNFMQQQMAWAAMGAGCPWPVGPPLPPMLQASMAGGLSPASASCDGVSPMGAGIASSADSSPAASHCPACAFPVGLQASSGLPAVGVVAPYSSPAAAAGGACAQAPYLQLPPQVWSFPGTSPSCPAAAAQTPNWQLPPQVWSFPGTSPARAPGLIEEKQMGMMDLDAEEADEAQGGRLKGGRGPRRPRLWAHIYLHMQLPGFDLVPRLIGRGGCNMRKIADTTGAKVRIRGRGSGHMEIDGKSEAPTPLMVAVTTDRTDPACFKQAIEMIVKELKSVEGRYHAFCQKQGHQHVGHCYSMGLLQPNATDALGSVLKSIPQSGPAKPE</sequence>
<evidence type="ECO:0000313" key="6">
    <source>
        <dbReference type="Proteomes" id="UP000654075"/>
    </source>
</evidence>
<dbReference type="SMART" id="SM00322">
    <property type="entry name" value="KH"/>
    <property type="match status" value="1"/>
</dbReference>
<reference evidence="4" key="1">
    <citation type="submission" date="2021-02" db="EMBL/GenBank/DDBJ databases">
        <authorList>
            <person name="Dougan E. K."/>
            <person name="Rhodes N."/>
            <person name="Thang M."/>
            <person name="Chan C."/>
        </authorList>
    </citation>
    <scope>NUCLEOTIDE SEQUENCE</scope>
</reference>
<dbReference type="InterPro" id="IPR031121">
    <property type="entry name" value="RIK/BLOM7"/>
</dbReference>
<dbReference type="Proteomes" id="UP000654075">
    <property type="component" value="Unassembled WGS sequence"/>
</dbReference>
<proteinExistence type="predicted"/>
<dbReference type="OrthoDB" id="5989967at2759"/>
<dbReference type="AlphaFoldDB" id="A0A813FLN8"/>